<dbReference type="AlphaFoldDB" id="A0A1I8QC66"/>
<dbReference type="SUPFAM" id="SSF47661">
    <property type="entry name" value="t-snare proteins"/>
    <property type="match status" value="1"/>
</dbReference>
<dbReference type="PANTHER" id="PTHR19957:SF307">
    <property type="entry name" value="PROTEIN SSO1-RELATED"/>
    <property type="match status" value="1"/>
</dbReference>
<evidence type="ECO:0000313" key="6">
    <source>
        <dbReference type="EnsemblMetazoa" id="SCAU015786-PA"/>
    </source>
</evidence>
<keyword evidence="7" id="KW-1185">Reference proteome</keyword>
<sequence length="305" mass="35748">MVKDRLHELREIQRNKSSDQPDEVDVGGDDDFIHIDMSVHRGPSFIEPITKKYAEIIKDFEGLESNIELLKSMLEARNATNFNEEEFNKVRQTNTQISNSIIGKFKKLESKLPKPTENRTRARMQRGLYYGYFQQYLIVWAQHEEVLQKYEQQLKKNLQMQSKILNYDLTDEEIDTLIEHKQTNLLMDNILNDSEVARQQLQDLKSRLNDLMKLEKSISEVHGLFIRLQTLVVEQGEVMQRIEKHFDDACDYVEQGIAHIKIAAVLNEKNYSLKRKLIIVGIVLLLLLILFTANSIKCFMFCKKK</sequence>
<dbReference type="GO" id="GO:0000149">
    <property type="term" value="F:SNARE binding"/>
    <property type="evidence" value="ECO:0007669"/>
    <property type="project" value="TreeGrafter"/>
</dbReference>
<dbReference type="EnsemblMetazoa" id="SCAU015786-RA">
    <property type="protein sequence ID" value="SCAU015786-PA"/>
    <property type="gene ID" value="SCAU015786"/>
</dbReference>
<dbReference type="Pfam" id="PF05739">
    <property type="entry name" value="SNARE"/>
    <property type="match status" value="1"/>
</dbReference>
<dbReference type="GO" id="GO:0006887">
    <property type="term" value="P:exocytosis"/>
    <property type="evidence" value="ECO:0007669"/>
    <property type="project" value="TreeGrafter"/>
</dbReference>
<evidence type="ECO:0000313" key="7">
    <source>
        <dbReference type="Proteomes" id="UP000095300"/>
    </source>
</evidence>
<dbReference type="GO" id="GO:0031201">
    <property type="term" value="C:SNARE complex"/>
    <property type="evidence" value="ECO:0007669"/>
    <property type="project" value="TreeGrafter"/>
</dbReference>
<organism evidence="6 7">
    <name type="scientific">Stomoxys calcitrans</name>
    <name type="common">Stable fly</name>
    <name type="synonym">Conops calcitrans</name>
    <dbReference type="NCBI Taxonomy" id="35570"/>
    <lineage>
        <taxon>Eukaryota</taxon>
        <taxon>Metazoa</taxon>
        <taxon>Ecdysozoa</taxon>
        <taxon>Arthropoda</taxon>
        <taxon>Hexapoda</taxon>
        <taxon>Insecta</taxon>
        <taxon>Pterygota</taxon>
        <taxon>Neoptera</taxon>
        <taxon>Endopterygota</taxon>
        <taxon>Diptera</taxon>
        <taxon>Brachycera</taxon>
        <taxon>Muscomorpha</taxon>
        <taxon>Muscoidea</taxon>
        <taxon>Muscidae</taxon>
        <taxon>Stomoxys</taxon>
    </lineage>
</organism>
<dbReference type="SMART" id="SM00397">
    <property type="entry name" value="t_SNARE"/>
    <property type="match status" value="1"/>
</dbReference>
<dbReference type="Gene3D" id="1.20.58.70">
    <property type="match status" value="1"/>
</dbReference>
<evidence type="ECO:0000256" key="3">
    <source>
        <dbReference type="SAM" id="Coils"/>
    </source>
</evidence>
<keyword evidence="3" id="KW-0175">Coiled coil</keyword>
<dbReference type="GO" id="GO:0012505">
    <property type="term" value="C:endomembrane system"/>
    <property type="evidence" value="ECO:0007669"/>
    <property type="project" value="TreeGrafter"/>
</dbReference>
<dbReference type="GO" id="GO:0005886">
    <property type="term" value="C:plasma membrane"/>
    <property type="evidence" value="ECO:0007669"/>
    <property type="project" value="TreeGrafter"/>
</dbReference>
<evidence type="ECO:0000259" key="5">
    <source>
        <dbReference type="PROSITE" id="PS50192"/>
    </source>
</evidence>
<dbReference type="PROSITE" id="PS50192">
    <property type="entry name" value="T_SNARE"/>
    <property type="match status" value="1"/>
</dbReference>
<evidence type="ECO:0000256" key="1">
    <source>
        <dbReference type="ARBA" id="ARBA00004211"/>
    </source>
</evidence>
<dbReference type="OrthoDB" id="10255013at2759"/>
<gene>
    <name evidence="6" type="primary">106088493</name>
</gene>
<dbReference type="CDD" id="cd15848">
    <property type="entry name" value="SNARE_syntaxin1-like"/>
    <property type="match status" value="1"/>
</dbReference>
<name>A0A1I8QC66_STOCA</name>
<dbReference type="InterPro" id="IPR045242">
    <property type="entry name" value="Syntaxin"/>
</dbReference>
<protein>
    <recommendedName>
        <fullName evidence="5">t-SNARE coiled-coil homology domain-containing protein</fullName>
    </recommendedName>
</protein>
<dbReference type="STRING" id="35570.A0A1I8QC66"/>
<evidence type="ECO:0000256" key="4">
    <source>
        <dbReference type="SAM" id="Phobius"/>
    </source>
</evidence>
<feature type="domain" description="T-SNARE coiled-coil homology" evidence="5">
    <location>
        <begin position="201"/>
        <end position="263"/>
    </location>
</feature>
<dbReference type="InterPro" id="IPR000727">
    <property type="entry name" value="T_SNARE_dom"/>
</dbReference>
<keyword evidence="4" id="KW-0472">Membrane</keyword>
<dbReference type="GO" id="GO:0005484">
    <property type="term" value="F:SNAP receptor activity"/>
    <property type="evidence" value="ECO:0007669"/>
    <property type="project" value="TreeGrafter"/>
</dbReference>
<dbReference type="PANTHER" id="PTHR19957">
    <property type="entry name" value="SYNTAXIN"/>
    <property type="match status" value="1"/>
</dbReference>
<feature type="transmembrane region" description="Helical" evidence="4">
    <location>
        <begin position="277"/>
        <end position="296"/>
    </location>
</feature>
<accession>A0A1I8QC66</accession>
<dbReference type="InterPro" id="IPR010989">
    <property type="entry name" value="SNARE"/>
</dbReference>
<reference evidence="6" key="1">
    <citation type="submission" date="2020-05" db="UniProtKB">
        <authorList>
            <consortium name="EnsemblMetazoa"/>
        </authorList>
    </citation>
    <scope>IDENTIFICATION</scope>
    <source>
        <strain evidence="6">USDA</strain>
    </source>
</reference>
<comment type="similarity">
    <text evidence="2">Belongs to the syntaxin family.</text>
</comment>
<feature type="coiled-coil region" evidence="3">
    <location>
        <begin position="187"/>
        <end position="214"/>
    </location>
</feature>
<proteinExistence type="inferred from homology"/>
<dbReference type="GO" id="GO:0048278">
    <property type="term" value="P:vesicle docking"/>
    <property type="evidence" value="ECO:0007669"/>
    <property type="project" value="TreeGrafter"/>
</dbReference>
<evidence type="ECO:0000256" key="2">
    <source>
        <dbReference type="ARBA" id="ARBA00009063"/>
    </source>
</evidence>
<dbReference type="GO" id="GO:0006886">
    <property type="term" value="P:intracellular protein transport"/>
    <property type="evidence" value="ECO:0007669"/>
    <property type="project" value="TreeGrafter"/>
</dbReference>
<keyword evidence="4" id="KW-1133">Transmembrane helix</keyword>
<dbReference type="VEuPathDB" id="VectorBase:SCAU015786"/>
<keyword evidence="4" id="KW-0812">Transmembrane</keyword>
<dbReference type="Proteomes" id="UP000095300">
    <property type="component" value="Unassembled WGS sequence"/>
</dbReference>
<dbReference type="GO" id="GO:0006906">
    <property type="term" value="P:vesicle fusion"/>
    <property type="evidence" value="ECO:0007669"/>
    <property type="project" value="TreeGrafter"/>
</dbReference>
<comment type="subcellular location">
    <subcellularLocation>
        <location evidence="1">Membrane</location>
        <topology evidence="1">Single-pass type IV membrane protein</topology>
    </subcellularLocation>
</comment>